<dbReference type="EMBL" id="OW240917">
    <property type="protein sequence ID" value="CAH2301669.1"/>
    <property type="molecule type" value="Genomic_DNA"/>
</dbReference>
<accession>A0AAD1WEU3</accession>
<dbReference type="Proteomes" id="UP001295444">
    <property type="component" value="Chromosome 06"/>
</dbReference>
<proteinExistence type="predicted"/>
<feature type="non-terminal residue" evidence="2">
    <location>
        <position position="69"/>
    </location>
</feature>
<evidence type="ECO:0000256" key="1">
    <source>
        <dbReference type="SAM" id="MobiDB-lite"/>
    </source>
</evidence>
<protein>
    <submittedName>
        <fullName evidence="2">Uncharacterized protein</fullName>
    </submittedName>
</protein>
<organism evidence="2 3">
    <name type="scientific">Pelobates cultripes</name>
    <name type="common">Western spadefoot toad</name>
    <dbReference type="NCBI Taxonomy" id="61616"/>
    <lineage>
        <taxon>Eukaryota</taxon>
        <taxon>Metazoa</taxon>
        <taxon>Chordata</taxon>
        <taxon>Craniata</taxon>
        <taxon>Vertebrata</taxon>
        <taxon>Euteleostomi</taxon>
        <taxon>Amphibia</taxon>
        <taxon>Batrachia</taxon>
        <taxon>Anura</taxon>
        <taxon>Pelobatoidea</taxon>
        <taxon>Pelobatidae</taxon>
        <taxon>Pelobates</taxon>
    </lineage>
</organism>
<gene>
    <name evidence="2" type="ORF">PECUL_23A015083</name>
</gene>
<evidence type="ECO:0000313" key="3">
    <source>
        <dbReference type="Proteomes" id="UP001295444"/>
    </source>
</evidence>
<keyword evidence="3" id="KW-1185">Reference proteome</keyword>
<reference evidence="2" key="1">
    <citation type="submission" date="2022-03" db="EMBL/GenBank/DDBJ databases">
        <authorList>
            <person name="Alioto T."/>
            <person name="Alioto T."/>
            <person name="Gomez Garrido J."/>
        </authorList>
    </citation>
    <scope>NUCLEOTIDE SEQUENCE</scope>
</reference>
<feature type="region of interest" description="Disordered" evidence="1">
    <location>
        <begin position="45"/>
        <end position="69"/>
    </location>
</feature>
<evidence type="ECO:0000313" key="2">
    <source>
        <dbReference type="EMBL" id="CAH2301669.1"/>
    </source>
</evidence>
<sequence>MAGERRDCSRPNTRLGKVIQRLAGPRRCRVGKRMIAAAVLVAMEGSKGGSKDTADAGIPTLCSQGRSPG</sequence>
<dbReference type="AlphaFoldDB" id="A0AAD1WEU3"/>
<name>A0AAD1WEU3_PELCU</name>